<organism evidence="1 2">
    <name type="scientific">Candidatus Cryptobacteroides excrementipullorum</name>
    <dbReference type="NCBI Taxonomy" id="2840761"/>
    <lineage>
        <taxon>Bacteria</taxon>
        <taxon>Pseudomonadati</taxon>
        <taxon>Bacteroidota</taxon>
        <taxon>Bacteroidia</taxon>
        <taxon>Bacteroidales</taxon>
        <taxon>Candidatus Cryptobacteroides</taxon>
    </lineage>
</organism>
<evidence type="ECO:0000313" key="2">
    <source>
        <dbReference type="Proteomes" id="UP000823771"/>
    </source>
</evidence>
<dbReference type="AlphaFoldDB" id="A0A9D9IT41"/>
<sequence length="344" mass="41008">MTLKKLFDKVDFDSLIPYLKSYGKRYVNSIYGFREAYDILRNMEPSSDFEGEAMVRWSGEAYGNEQWIGVFHLDGDIWEDALAKRIVIGENVNLSMEEIAAKCLWEITFYGFTPEQDGFERFVRHEFRNRYDILLDRLEESEWRHQTPRKYRSKHDGMRLTSWGWVKKDLYRKSMNRSKRMREHRQETRKEYLKSMSRRENNILDFVEGKSTFVRRDVDFILDVKYGKRYDYRSVTGPWESVSDTMESVEKRPTEEKMETDHDMRLDYILDSITKYQSLDLTQYDNAVAGIFYSPEYPVGHLALSGFWTEIRNFFGYEDIRTGAICDTGCGREIRAVLLLNKMQ</sequence>
<protein>
    <submittedName>
        <fullName evidence="1">Uncharacterized protein</fullName>
    </submittedName>
</protein>
<evidence type="ECO:0000313" key="1">
    <source>
        <dbReference type="EMBL" id="MBO8477341.1"/>
    </source>
</evidence>
<dbReference type="EMBL" id="JADILZ010000004">
    <property type="protein sequence ID" value="MBO8477341.1"/>
    <property type="molecule type" value="Genomic_DNA"/>
</dbReference>
<comment type="caution">
    <text evidence="1">The sequence shown here is derived from an EMBL/GenBank/DDBJ whole genome shotgun (WGS) entry which is preliminary data.</text>
</comment>
<reference evidence="1" key="1">
    <citation type="submission" date="2020-10" db="EMBL/GenBank/DDBJ databases">
        <authorList>
            <person name="Gilroy R."/>
        </authorList>
    </citation>
    <scope>NUCLEOTIDE SEQUENCE</scope>
    <source>
        <strain evidence="1">2478</strain>
    </source>
</reference>
<name>A0A9D9IT41_9BACT</name>
<accession>A0A9D9IT41</accession>
<gene>
    <name evidence="1" type="ORF">IAB80_00315</name>
</gene>
<proteinExistence type="predicted"/>
<reference evidence="1" key="2">
    <citation type="journal article" date="2021" name="PeerJ">
        <title>Extensive microbial diversity within the chicken gut microbiome revealed by metagenomics and culture.</title>
        <authorList>
            <person name="Gilroy R."/>
            <person name="Ravi A."/>
            <person name="Getino M."/>
            <person name="Pursley I."/>
            <person name="Horton D.L."/>
            <person name="Alikhan N.F."/>
            <person name="Baker D."/>
            <person name="Gharbi K."/>
            <person name="Hall N."/>
            <person name="Watson M."/>
            <person name="Adriaenssens E.M."/>
            <person name="Foster-Nyarko E."/>
            <person name="Jarju S."/>
            <person name="Secka A."/>
            <person name="Antonio M."/>
            <person name="Oren A."/>
            <person name="Chaudhuri R.R."/>
            <person name="La Ragione R."/>
            <person name="Hildebrand F."/>
            <person name="Pallen M.J."/>
        </authorList>
    </citation>
    <scope>NUCLEOTIDE SEQUENCE</scope>
    <source>
        <strain evidence="1">2478</strain>
    </source>
</reference>
<dbReference type="Proteomes" id="UP000823771">
    <property type="component" value="Unassembled WGS sequence"/>
</dbReference>